<feature type="domain" description="CstA N-terminal" evidence="7">
    <location>
        <begin position="3"/>
        <end position="355"/>
    </location>
</feature>
<feature type="transmembrane region" description="Helical" evidence="6">
    <location>
        <begin position="168"/>
        <end position="187"/>
    </location>
</feature>
<dbReference type="PANTHER" id="PTHR30252:SF0">
    <property type="entry name" value="PEPTIDE TRANSPORTER CSTA"/>
    <property type="match status" value="1"/>
</dbReference>
<dbReference type="InterPro" id="IPR003706">
    <property type="entry name" value="CstA_N"/>
</dbReference>
<feature type="domain" description="CstA N-terminal" evidence="7">
    <location>
        <begin position="359"/>
        <end position="500"/>
    </location>
</feature>
<feature type="transmembrane region" description="Helical" evidence="6">
    <location>
        <begin position="515"/>
        <end position="535"/>
    </location>
</feature>
<dbReference type="Pfam" id="PF02554">
    <property type="entry name" value="CstA"/>
    <property type="match status" value="2"/>
</dbReference>
<dbReference type="EMBL" id="VSSQ01004047">
    <property type="protein sequence ID" value="MPM23507.1"/>
    <property type="molecule type" value="Genomic_DNA"/>
</dbReference>
<organism evidence="8">
    <name type="scientific">bioreactor metagenome</name>
    <dbReference type="NCBI Taxonomy" id="1076179"/>
    <lineage>
        <taxon>unclassified sequences</taxon>
        <taxon>metagenomes</taxon>
        <taxon>ecological metagenomes</taxon>
    </lineage>
</organism>
<dbReference type="AlphaFoldDB" id="A0A644Y5P2"/>
<accession>A0A644Y5P2</accession>
<feature type="transmembrane region" description="Helical" evidence="6">
    <location>
        <begin position="133"/>
        <end position="156"/>
    </location>
</feature>
<evidence type="ECO:0000256" key="5">
    <source>
        <dbReference type="ARBA" id="ARBA00023136"/>
    </source>
</evidence>
<feature type="transmembrane region" description="Helical" evidence="6">
    <location>
        <begin position="333"/>
        <end position="354"/>
    </location>
</feature>
<comment type="caution">
    <text evidence="8">The sequence shown here is derived from an EMBL/GenBank/DDBJ whole genome shotgun (WGS) entry which is preliminary data.</text>
</comment>
<sequence length="546" mass="58525">MSSIVLLIGAIILFIAAYATYGSFIAKKWGIDPTRETPAHTLRDDVDYCPADTKVILGHHFSSIAGAGPITGPIQAAVFGWVPVILWIFVGSIFIGGIHDWGALFASIRHNGKSIGEVVRVNIGETGKKVFDIFSWLALVLVVAAFTDICAGTFAFDPATPENLTGAMAGTASILFIFLAMGFGFMVYRRNTNLVVSSVIGVALLFFCIWLGYTFPVLKLSKTAWLVVLLIYITVASVAPVWILLQPRDYLCSFLLYSMIIGAVVGIFVYHPTMILTPYAGFKIGEGAAAQTLFPMLFITVACGAVSGFHSLVGSGTTSKQLNSEKDTKPVGYGAMLLEGVVAVIAVISVAYLADGGTGTPAQKFAAGLATFMNGFGLPITLGKVFVTLTFSAFALTSLDTATRIARYIFQELVEKEEPAKGEKHKGLANMYVATGITVAGAIALLAYGYANIWPIFGASNQLLAGLALLSITAWFSKTNRITWPTFIPMIFMFCVTLTALVILIKKFFTGGQTMLGVIAVILFGLALILIWQGYQALVLKKKKAE</sequence>
<evidence type="ECO:0000256" key="2">
    <source>
        <dbReference type="ARBA" id="ARBA00022475"/>
    </source>
</evidence>
<keyword evidence="2" id="KW-1003">Cell membrane</keyword>
<dbReference type="GO" id="GO:0005886">
    <property type="term" value="C:plasma membrane"/>
    <property type="evidence" value="ECO:0007669"/>
    <property type="project" value="UniProtKB-SubCell"/>
</dbReference>
<keyword evidence="4 6" id="KW-1133">Transmembrane helix</keyword>
<evidence type="ECO:0000313" key="8">
    <source>
        <dbReference type="EMBL" id="MPM23507.1"/>
    </source>
</evidence>
<evidence type="ECO:0000259" key="7">
    <source>
        <dbReference type="Pfam" id="PF02554"/>
    </source>
</evidence>
<feature type="transmembrane region" description="Helical" evidence="6">
    <location>
        <begin position="194"/>
        <end position="213"/>
    </location>
</feature>
<proteinExistence type="predicted"/>
<feature type="transmembrane region" description="Helical" evidence="6">
    <location>
        <begin position="254"/>
        <end position="273"/>
    </location>
</feature>
<feature type="transmembrane region" description="Helical" evidence="6">
    <location>
        <begin position="84"/>
        <end position="106"/>
    </location>
</feature>
<feature type="transmembrane region" description="Helical" evidence="6">
    <location>
        <begin position="374"/>
        <end position="397"/>
    </location>
</feature>
<evidence type="ECO:0000256" key="4">
    <source>
        <dbReference type="ARBA" id="ARBA00022989"/>
    </source>
</evidence>
<name>A0A644Y5P2_9ZZZZ</name>
<gene>
    <name evidence="8" type="primary">cstA_6</name>
    <name evidence="8" type="ORF">SDC9_69981</name>
</gene>
<feature type="transmembrane region" description="Helical" evidence="6">
    <location>
        <begin position="225"/>
        <end position="245"/>
    </location>
</feature>
<feature type="transmembrane region" description="Helical" evidence="6">
    <location>
        <begin position="488"/>
        <end position="509"/>
    </location>
</feature>
<comment type="subcellular location">
    <subcellularLocation>
        <location evidence="1">Cell membrane</location>
        <topology evidence="1">Multi-pass membrane protein</topology>
    </subcellularLocation>
</comment>
<dbReference type="GO" id="GO:0009267">
    <property type="term" value="P:cellular response to starvation"/>
    <property type="evidence" value="ECO:0007669"/>
    <property type="project" value="InterPro"/>
</dbReference>
<evidence type="ECO:0000256" key="1">
    <source>
        <dbReference type="ARBA" id="ARBA00004651"/>
    </source>
</evidence>
<reference evidence="8" key="1">
    <citation type="submission" date="2019-08" db="EMBL/GenBank/DDBJ databases">
        <authorList>
            <person name="Kucharzyk K."/>
            <person name="Murdoch R.W."/>
            <person name="Higgins S."/>
            <person name="Loffler F."/>
        </authorList>
    </citation>
    <scope>NUCLEOTIDE SEQUENCE</scope>
</reference>
<dbReference type="PANTHER" id="PTHR30252">
    <property type="entry name" value="INNER MEMBRANE PEPTIDE TRANSPORTER"/>
    <property type="match status" value="1"/>
</dbReference>
<evidence type="ECO:0000256" key="3">
    <source>
        <dbReference type="ARBA" id="ARBA00022692"/>
    </source>
</evidence>
<dbReference type="InterPro" id="IPR051605">
    <property type="entry name" value="CstA"/>
</dbReference>
<evidence type="ECO:0000256" key="6">
    <source>
        <dbReference type="SAM" id="Phobius"/>
    </source>
</evidence>
<keyword evidence="3 6" id="KW-0812">Transmembrane</keyword>
<protein>
    <submittedName>
        <fullName evidence="8">Peptide transporter CstA</fullName>
    </submittedName>
</protein>
<feature type="transmembrane region" description="Helical" evidence="6">
    <location>
        <begin position="431"/>
        <end position="450"/>
    </location>
</feature>
<feature type="transmembrane region" description="Helical" evidence="6">
    <location>
        <begin position="293"/>
        <end position="313"/>
    </location>
</feature>
<keyword evidence="5 6" id="KW-0472">Membrane</keyword>
<feature type="transmembrane region" description="Helical" evidence="6">
    <location>
        <begin position="456"/>
        <end position="476"/>
    </location>
</feature>